<keyword evidence="4" id="KW-1185">Reference proteome</keyword>
<dbReference type="Proteomes" id="UP001285441">
    <property type="component" value="Unassembled WGS sequence"/>
</dbReference>
<keyword evidence="2" id="KW-0472">Membrane</keyword>
<evidence type="ECO:0000256" key="2">
    <source>
        <dbReference type="SAM" id="Phobius"/>
    </source>
</evidence>
<evidence type="ECO:0000313" key="3">
    <source>
        <dbReference type="EMBL" id="KAK3372336.1"/>
    </source>
</evidence>
<sequence>MTELQSYHLQRNRQPANMSSPSSPPPPQMSERPGRPVPSFMPSQSGSHQGSPDKQFKAYGQDYQYAETWANPLPELIVDAANHQTLPAGSAGTAGRAVAPVQNDGAQSETDDDGPRMNEAAVLPRRLTPTGDSIKGPVIPETIWLDPDEEPWYRRIQRRWVIYGTVIAVGIIAVLLAILGAMGVLSHKSSADETTATTNSTTSGPTSTSSAVLWTSTRPVPTSGATHIDCSDQSTFFKDMGFVTGVGPDGSFNAGFGAGASSAEDCCKNCLDDGEGCIGWLFDKGNRFTPCTKVVIVKTLSNNDTQCPNGYADSTSFSKGSVIGVVGMGPCSHGSNIV</sequence>
<reference evidence="3" key="1">
    <citation type="journal article" date="2023" name="Mol. Phylogenet. Evol.">
        <title>Genome-scale phylogeny and comparative genomics of the fungal order Sordariales.</title>
        <authorList>
            <person name="Hensen N."/>
            <person name="Bonometti L."/>
            <person name="Westerberg I."/>
            <person name="Brannstrom I.O."/>
            <person name="Guillou S."/>
            <person name="Cros-Aarteil S."/>
            <person name="Calhoun S."/>
            <person name="Haridas S."/>
            <person name="Kuo A."/>
            <person name="Mondo S."/>
            <person name="Pangilinan J."/>
            <person name="Riley R."/>
            <person name="LaButti K."/>
            <person name="Andreopoulos B."/>
            <person name="Lipzen A."/>
            <person name="Chen C."/>
            <person name="Yan M."/>
            <person name="Daum C."/>
            <person name="Ng V."/>
            <person name="Clum A."/>
            <person name="Steindorff A."/>
            <person name="Ohm R.A."/>
            <person name="Martin F."/>
            <person name="Silar P."/>
            <person name="Natvig D.O."/>
            <person name="Lalanne C."/>
            <person name="Gautier V."/>
            <person name="Ament-Velasquez S.L."/>
            <person name="Kruys A."/>
            <person name="Hutchinson M.I."/>
            <person name="Powell A.J."/>
            <person name="Barry K."/>
            <person name="Miller A.N."/>
            <person name="Grigoriev I.V."/>
            <person name="Debuchy R."/>
            <person name="Gladieux P."/>
            <person name="Hiltunen Thoren M."/>
            <person name="Johannesson H."/>
        </authorList>
    </citation>
    <scope>NUCLEOTIDE SEQUENCE</scope>
    <source>
        <strain evidence="3">CBS 232.78</strain>
    </source>
</reference>
<keyword evidence="2" id="KW-0812">Transmembrane</keyword>
<protein>
    <submittedName>
        <fullName evidence="3">Uncharacterized protein</fullName>
    </submittedName>
</protein>
<accession>A0AAE0K946</accession>
<feature type="compositionally biased region" description="Polar residues" evidence="1">
    <location>
        <begin position="41"/>
        <end position="52"/>
    </location>
</feature>
<dbReference type="AlphaFoldDB" id="A0AAE0K946"/>
<feature type="compositionally biased region" description="Polar residues" evidence="1">
    <location>
        <begin position="1"/>
        <end position="18"/>
    </location>
</feature>
<dbReference type="EMBL" id="JAULSW010000008">
    <property type="protein sequence ID" value="KAK3372336.1"/>
    <property type="molecule type" value="Genomic_DNA"/>
</dbReference>
<gene>
    <name evidence="3" type="ORF">B0H63DRAFT_484416</name>
</gene>
<evidence type="ECO:0000313" key="4">
    <source>
        <dbReference type="Proteomes" id="UP001285441"/>
    </source>
</evidence>
<organism evidence="3 4">
    <name type="scientific">Podospora didyma</name>
    <dbReference type="NCBI Taxonomy" id="330526"/>
    <lineage>
        <taxon>Eukaryota</taxon>
        <taxon>Fungi</taxon>
        <taxon>Dikarya</taxon>
        <taxon>Ascomycota</taxon>
        <taxon>Pezizomycotina</taxon>
        <taxon>Sordariomycetes</taxon>
        <taxon>Sordariomycetidae</taxon>
        <taxon>Sordariales</taxon>
        <taxon>Podosporaceae</taxon>
        <taxon>Podospora</taxon>
    </lineage>
</organism>
<proteinExistence type="predicted"/>
<feature type="region of interest" description="Disordered" evidence="1">
    <location>
        <begin position="1"/>
        <end position="59"/>
    </location>
</feature>
<name>A0AAE0K946_9PEZI</name>
<reference evidence="3" key="2">
    <citation type="submission" date="2023-06" db="EMBL/GenBank/DDBJ databases">
        <authorList>
            <consortium name="Lawrence Berkeley National Laboratory"/>
            <person name="Haridas S."/>
            <person name="Hensen N."/>
            <person name="Bonometti L."/>
            <person name="Westerberg I."/>
            <person name="Brannstrom I.O."/>
            <person name="Guillou S."/>
            <person name="Cros-Aarteil S."/>
            <person name="Calhoun S."/>
            <person name="Kuo A."/>
            <person name="Mondo S."/>
            <person name="Pangilinan J."/>
            <person name="Riley R."/>
            <person name="LaButti K."/>
            <person name="Andreopoulos B."/>
            <person name="Lipzen A."/>
            <person name="Chen C."/>
            <person name="Yanf M."/>
            <person name="Daum C."/>
            <person name="Ng V."/>
            <person name="Clum A."/>
            <person name="Steindorff A."/>
            <person name="Ohm R."/>
            <person name="Martin F."/>
            <person name="Silar P."/>
            <person name="Natvig D."/>
            <person name="Lalanne C."/>
            <person name="Gautier V."/>
            <person name="Ament-velasquez S.L."/>
            <person name="Kruys A."/>
            <person name="Hutchinson M.I."/>
            <person name="Powell A.J."/>
            <person name="Barry K."/>
            <person name="Miller A.N."/>
            <person name="Grigoriev I.V."/>
            <person name="Debuchy R."/>
            <person name="Gladieux P."/>
            <person name="Thoren M.H."/>
            <person name="Johannesson H."/>
        </authorList>
    </citation>
    <scope>NUCLEOTIDE SEQUENCE</scope>
    <source>
        <strain evidence="3">CBS 232.78</strain>
    </source>
</reference>
<comment type="caution">
    <text evidence="3">The sequence shown here is derived from an EMBL/GenBank/DDBJ whole genome shotgun (WGS) entry which is preliminary data.</text>
</comment>
<feature type="transmembrane region" description="Helical" evidence="2">
    <location>
        <begin position="160"/>
        <end position="185"/>
    </location>
</feature>
<feature type="region of interest" description="Disordered" evidence="1">
    <location>
        <begin position="88"/>
        <end position="118"/>
    </location>
</feature>
<keyword evidence="2" id="KW-1133">Transmembrane helix</keyword>
<evidence type="ECO:0000256" key="1">
    <source>
        <dbReference type="SAM" id="MobiDB-lite"/>
    </source>
</evidence>